<evidence type="ECO:0000313" key="14">
    <source>
        <dbReference type="Proteomes" id="UP000719412"/>
    </source>
</evidence>
<keyword evidence="5" id="KW-0547">Nucleotide-binding</keyword>
<dbReference type="PANTHER" id="PTHR36531:SF6">
    <property type="entry name" value="DNA REPLICATION ATP-DEPENDENT HELICASE_NUCLEASE DNA2"/>
    <property type="match status" value="1"/>
</dbReference>
<evidence type="ECO:0000256" key="3">
    <source>
        <dbReference type="ARBA" id="ARBA00022722"/>
    </source>
</evidence>
<evidence type="ECO:0000256" key="10">
    <source>
        <dbReference type="ARBA" id="ARBA00023014"/>
    </source>
</evidence>
<gene>
    <name evidence="13" type="ORF">GEV33_008427</name>
</gene>
<feature type="domain" description="DNA replication factor Dna2 N-terminal" evidence="12">
    <location>
        <begin position="396"/>
        <end position="473"/>
    </location>
</feature>
<protein>
    <recommendedName>
        <fullName evidence="12">DNA replication factor Dna2 N-terminal domain-containing protein</fullName>
    </recommendedName>
</protein>
<evidence type="ECO:0000256" key="6">
    <source>
        <dbReference type="ARBA" id="ARBA00022801"/>
    </source>
</evidence>
<dbReference type="EMBL" id="JABDTM020024352">
    <property type="protein sequence ID" value="KAH0814363.1"/>
    <property type="molecule type" value="Genomic_DNA"/>
</dbReference>
<dbReference type="Pfam" id="PF08696">
    <property type="entry name" value="Dna2"/>
    <property type="match status" value="1"/>
</dbReference>
<dbReference type="InterPro" id="IPR011604">
    <property type="entry name" value="PDDEXK-like_dom_sf"/>
</dbReference>
<dbReference type="GO" id="GO:0005524">
    <property type="term" value="F:ATP binding"/>
    <property type="evidence" value="ECO:0007669"/>
    <property type="project" value="UniProtKB-KW"/>
</dbReference>
<dbReference type="Gene3D" id="3.90.320.10">
    <property type="match status" value="1"/>
</dbReference>
<evidence type="ECO:0000256" key="1">
    <source>
        <dbReference type="ARBA" id="ARBA00001966"/>
    </source>
</evidence>
<evidence type="ECO:0000256" key="4">
    <source>
        <dbReference type="ARBA" id="ARBA00022723"/>
    </source>
</evidence>
<dbReference type="GO" id="GO:0016787">
    <property type="term" value="F:hydrolase activity"/>
    <property type="evidence" value="ECO:0007669"/>
    <property type="project" value="UniProtKB-KW"/>
</dbReference>
<keyword evidence="3" id="KW-0540">Nuclease</keyword>
<comment type="similarity">
    <text evidence="2">Belongs to the DNA2/NAM7 helicase family.</text>
</comment>
<dbReference type="InterPro" id="IPR051827">
    <property type="entry name" value="Cas4_exonuclease"/>
</dbReference>
<comment type="cofactor">
    <cofactor evidence="1">
        <name>[4Fe-4S] cluster</name>
        <dbReference type="ChEBI" id="CHEBI:49883"/>
    </cofactor>
</comment>
<keyword evidence="10" id="KW-0411">Iron-sulfur</keyword>
<dbReference type="GO" id="GO:0004518">
    <property type="term" value="F:nuclease activity"/>
    <property type="evidence" value="ECO:0007669"/>
    <property type="project" value="UniProtKB-KW"/>
</dbReference>
<evidence type="ECO:0000256" key="8">
    <source>
        <dbReference type="ARBA" id="ARBA00022840"/>
    </source>
</evidence>
<evidence type="ECO:0000313" key="13">
    <source>
        <dbReference type="EMBL" id="KAH0814363.1"/>
    </source>
</evidence>
<evidence type="ECO:0000256" key="2">
    <source>
        <dbReference type="ARBA" id="ARBA00007913"/>
    </source>
</evidence>
<dbReference type="GO" id="GO:0051536">
    <property type="term" value="F:iron-sulfur cluster binding"/>
    <property type="evidence" value="ECO:0007669"/>
    <property type="project" value="UniProtKB-KW"/>
</dbReference>
<keyword evidence="4" id="KW-0479">Metal-binding</keyword>
<reference evidence="13" key="2">
    <citation type="submission" date="2021-08" db="EMBL/GenBank/DDBJ databases">
        <authorList>
            <person name="Eriksson T."/>
        </authorList>
    </citation>
    <scope>NUCLEOTIDE SEQUENCE</scope>
    <source>
        <strain evidence="13">Stoneville</strain>
        <tissue evidence="13">Whole head</tissue>
    </source>
</reference>
<comment type="caution">
    <text evidence="13">The sequence shown here is derived from an EMBL/GenBank/DDBJ whole genome shotgun (WGS) entry which is preliminary data.</text>
</comment>
<evidence type="ECO:0000256" key="7">
    <source>
        <dbReference type="ARBA" id="ARBA00022806"/>
    </source>
</evidence>
<keyword evidence="6" id="KW-0378">Hydrolase</keyword>
<dbReference type="GO" id="GO:0046872">
    <property type="term" value="F:metal ion binding"/>
    <property type="evidence" value="ECO:0007669"/>
    <property type="project" value="UniProtKB-KW"/>
</dbReference>
<evidence type="ECO:0000256" key="5">
    <source>
        <dbReference type="ARBA" id="ARBA00022741"/>
    </source>
</evidence>
<accession>A0A8J6HH97</accession>
<keyword evidence="9" id="KW-0408">Iron</keyword>
<keyword evidence="7" id="KW-0347">Helicase</keyword>
<reference evidence="13" key="1">
    <citation type="journal article" date="2020" name="J Insects Food Feed">
        <title>The yellow mealworm (Tenebrio molitor) genome: a resource for the emerging insects as food and feed industry.</title>
        <authorList>
            <person name="Eriksson T."/>
            <person name="Andere A."/>
            <person name="Kelstrup H."/>
            <person name="Emery V."/>
            <person name="Picard C."/>
        </authorList>
    </citation>
    <scope>NUCLEOTIDE SEQUENCE</scope>
    <source>
        <strain evidence="13">Stoneville</strain>
        <tissue evidence="13">Whole head</tissue>
    </source>
</reference>
<dbReference type="InterPro" id="IPR014808">
    <property type="entry name" value="DNA_replication_fac_Dna2_N"/>
</dbReference>
<name>A0A8J6HH97_TENMO</name>
<sequence length="591" mass="66696">MSIKGPRRVRFERLPVLEIEQRRRPPFVVSILCPRSNVRRGRIVNLAFFALTRTAVHDSNSPPASPDEKVLHELGPCAGSHYNMATPSAALLDRLEKQGIPKSKRKLQKHLRSAGLAYISRTGKLIPAKKVAEELCQCPQKCDERVPIEARERLFTFFYGLGEADLQNQFLRQNMDLRARLNIPETTGSGRPPRRITCKYLVPLLPSLDTVEVCQKAFVSAFVITTKRVRLQREKLISSLGLNSYSSHNRSSKPTPSTENQKKSPCVPLSLKFPSSCEFIERTSSSEPKTPEMPPVDKPSVKRLVDNPLIPLGLLLPDGVTIAPVTATPDHDRDIAIVNNFFSNQLWKPEYIVSCSKNALTTDNVNIIAVVEGDAYTTLATIDHKRAFSNTDCARMQVKRLYESNLTYNEIESELQTFIPKLMTFIEEYLSDSPIDRPRPHNWQGKICEIDDIEENLWCPELGIKGKIDVTTRTESGITPLEVKSGRATVSLEHRGQVILYIMMMNKFGYQVSSGLLLYLREGVLKEIKATNQEKRDVMILRNELAYFLKRATENNDIGANMKPPELPEPIQNHRACGNCAYNIICTSLLK</sequence>
<evidence type="ECO:0000256" key="11">
    <source>
        <dbReference type="SAM" id="MobiDB-lite"/>
    </source>
</evidence>
<feature type="region of interest" description="Disordered" evidence="11">
    <location>
        <begin position="246"/>
        <end position="269"/>
    </location>
</feature>
<dbReference type="PANTHER" id="PTHR36531">
    <property type="entry name" value="CRISPR-ASSOCIATED EXONUCLEASE CAS4"/>
    <property type="match status" value="1"/>
</dbReference>
<organism evidence="13 14">
    <name type="scientific">Tenebrio molitor</name>
    <name type="common">Yellow mealworm beetle</name>
    <dbReference type="NCBI Taxonomy" id="7067"/>
    <lineage>
        <taxon>Eukaryota</taxon>
        <taxon>Metazoa</taxon>
        <taxon>Ecdysozoa</taxon>
        <taxon>Arthropoda</taxon>
        <taxon>Hexapoda</taxon>
        <taxon>Insecta</taxon>
        <taxon>Pterygota</taxon>
        <taxon>Neoptera</taxon>
        <taxon>Endopterygota</taxon>
        <taxon>Coleoptera</taxon>
        <taxon>Polyphaga</taxon>
        <taxon>Cucujiformia</taxon>
        <taxon>Tenebrionidae</taxon>
        <taxon>Tenebrio</taxon>
    </lineage>
</organism>
<dbReference type="AlphaFoldDB" id="A0A8J6HH97"/>
<feature type="compositionally biased region" description="Polar residues" evidence="11">
    <location>
        <begin position="246"/>
        <end position="259"/>
    </location>
</feature>
<evidence type="ECO:0000259" key="12">
    <source>
        <dbReference type="Pfam" id="PF08696"/>
    </source>
</evidence>
<keyword evidence="8" id="KW-0067">ATP-binding</keyword>
<dbReference type="Proteomes" id="UP000719412">
    <property type="component" value="Unassembled WGS sequence"/>
</dbReference>
<keyword evidence="14" id="KW-1185">Reference proteome</keyword>
<dbReference type="GO" id="GO:0004386">
    <property type="term" value="F:helicase activity"/>
    <property type="evidence" value="ECO:0007669"/>
    <property type="project" value="UniProtKB-KW"/>
</dbReference>
<evidence type="ECO:0000256" key="9">
    <source>
        <dbReference type="ARBA" id="ARBA00023004"/>
    </source>
</evidence>
<proteinExistence type="inferred from homology"/>